<proteinExistence type="inferred from homology"/>
<evidence type="ECO:0000313" key="4">
    <source>
        <dbReference type="EMBL" id="AII08107.1"/>
    </source>
</evidence>
<dbReference type="Pfam" id="PF07859">
    <property type="entry name" value="Abhydrolase_3"/>
    <property type="match status" value="1"/>
</dbReference>
<dbReference type="InterPro" id="IPR050300">
    <property type="entry name" value="GDXG_lipolytic_enzyme"/>
</dbReference>
<dbReference type="EMBL" id="CP008947">
    <property type="protein sequence ID" value="AII08107.1"/>
    <property type="molecule type" value="Genomic_DNA"/>
</dbReference>
<dbReference type="SUPFAM" id="SSF53474">
    <property type="entry name" value="alpha/beta-Hydrolases"/>
    <property type="match status" value="1"/>
</dbReference>
<comment type="similarity">
    <text evidence="1">Belongs to the 'GDXG' lipolytic enzyme family.</text>
</comment>
<dbReference type="Gene3D" id="3.40.50.1820">
    <property type="entry name" value="alpha/beta hydrolase"/>
    <property type="match status" value="1"/>
</dbReference>
<dbReference type="PANTHER" id="PTHR48081:SF8">
    <property type="entry name" value="ALPHA_BETA HYDROLASE FOLD-3 DOMAIN-CONTAINING PROTEIN-RELATED"/>
    <property type="match status" value="1"/>
</dbReference>
<dbReference type="AlphaFoldDB" id="A0A076ESA2"/>
<organism evidence="4 5">
    <name type="scientific">Rhodococcus opacus</name>
    <name type="common">Nocardia opaca</name>
    <dbReference type="NCBI Taxonomy" id="37919"/>
    <lineage>
        <taxon>Bacteria</taxon>
        <taxon>Bacillati</taxon>
        <taxon>Actinomycetota</taxon>
        <taxon>Actinomycetes</taxon>
        <taxon>Mycobacteriales</taxon>
        <taxon>Nocardiaceae</taxon>
        <taxon>Rhodococcus</taxon>
    </lineage>
</organism>
<dbReference type="Proteomes" id="UP000028488">
    <property type="component" value="Chromosome"/>
</dbReference>
<protein>
    <recommendedName>
        <fullName evidence="3">Alpha/beta hydrolase fold-3 domain-containing protein</fullName>
    </recommendedName>
</protein>
<dbReference type="InterPro" id="IPR029058">
    <property type="entry name" value="AB_hydrolase_fold"/>
</dbReference>
<name>A0A076ESA2_RHOOP</name>
<evidence type="ECO:0000259" key="3">
    <source>
        <dbReference type="Pfam" id="PF07859"/>
    </source>
</evidence>
<dbReference type="PANTHER" id="PTHR48081">
    <property type="entry name" value="AB HYDROLASE SUPERFAMILY PROTEIN C4A8.06C"/>
    <property type="match status" value="1"/>
</dbReference>
<dbReference type="eggNOG" id="COG0657">
    <property type="taxonomic scope" value="Bacteria"/>
</dbReference>
<dbReference type="InterPro" id="IPR013094">
    <property type="entry name" value="AB_hydrolase_3"/>
</dbReference>
<gene>
    <name evidence="4" type="ORF">EP51_27165</name>
</gene>
<accession>A0A076ESA2</accession>
<dbReference type="GO" id="GO:0016787">
    <property type="term" value="F:hydrolase activity"/>
    <property type="evidence" value="ECO:0007669"/>
    <property type="project" value="UniProtKB-KW"/>
</dbReference>
<reference evidence="4 5" key="1">
    <citation type="submission" date="2014-07" db="EMBL/GenBank/DDBJ databases">
        <title>Genome Sequence of Rhodococcus opacus Strain R7, a Biodegrader of Mono- and Polycyclic Aromatic Hydrocarbons.</title>
        <authorList>
            <person name="Di Gennaro P."/>
            <person name="Zampolli J."/>
            <person name="Presti I."/>
            <person name="Cappelletti M."/>
            <person name="D'Ursi P."/>
            <person name="Orro A."/>
            <person name="Mezzelani A."/>
            <person name="Milanesi L."/>
        </authorList>
    </citation>
    <scope>NUCLEOTIDE SEQUENCE [LARGE SCALE GENOMIC DNA]</scope>
    <source>
        <strain evidence="4 5">R7</strain>
    </source>
</reference>
<evidence type="ECO:0000313" key="5">
    <source>
        <dbReference type="Proteomes" id="UP000028488"/>
    </source>
</evidence>
<keyword evidence="2" id="KW-0378">Hydrolase</keyword>
<dbReference type="PROSITE" id="PS01173">
    <property type="entry name" value="LIPASE_GDXG_HIS"/>
    <property type="match status" value="1"/>
</dbReference>
<sequence length="297" mass="31956">MSTEFADPLRTLYLDWVARMQADPEMSVQIMRDMQEGRHTVATEPKGVSYESVDIDGLSAVWSIPADADPTTVVLYFHGGGFVTGSAHSHRKMAGHLAREIGSRVLLVDYRRAPEHAYPAQVDDGVTAFRWLIDQGFAPNRIVSAGDSAGGTLALALVVSLRTRGLPTPGAVVTFSPGLDWDGEWMVNEENDILASKAIIVAMGSLAFGDRNTKDPLCNPTYADLVGFPPVYLSAGGHENLLGGIRKFVEAADAAGVEVTLDVAPSRQHVHTFAVGNDPEADRTITESAAWARERLG</sequence>
<evidence type="ECO:0000256" key="2">
    <source>
        <dbReference type="ARBA" id="ARBA00022801"/>
    </source>
</evidence>
<feature type="domain" description="Alpha/beta hydrolase fold-3" evidence="3">
    <location>
        <begin position="74"/>
        <end position="270"/>
    </location>
</feature>
<evidence type="ECO:0000256" key="1">
    <source>
        <dbReference type="ARBA" id="ARBA00010515"/>
    </source>
</evidence>
<dbReference type="InterPro" id="IPR002168">
    <property type="entry name" value="Lipase_GDXG_HIS_AS"/>
</dbReference>